<gene>
    <name evidence="1" type="ORF">E1163_06870</name>
</gene>
<dbReference type="RefSeq" id="WP_155170703.1">
    <property type="nucleotide sequence ID" value="NZ_BAAAFL010000012.1"/>
</dbReference>
<reference evidence="1 2" key="1">
    <citation type="submission" date="2019-02" db="EMBL/GenBank/DDBJ databases">
        <authorList>
            <person name="Goldberg S.R."/>
            <person name="Haltli B.A."/>
            <person name="Correa H."/>
            <person name="Russell K.G."/>
        </authorList>
    </citation>
    <scope>NUCLEOTIDE SEQUENCE [LARGE SCALE GENOMIC DNA]</scope>
    <source>
        <strain evidence="1 2">JCM 16186</strain>
    </source>
</reference>
<evidence type="ECO:0008006" key="3">
    <source>
        <dbReference type="Google" id="ProtNLM"/>
    </source>
</evidence>
<dbReference type="Gene3D" id="3.10.20.310">
    <property type="entry name" value="membrane protein fhac"/>
    <property type="match status" value="1"/>
</dbReference>
<dbReference type="Gene3D" id="2.40.160.50">
    <property type="entry name" value="membrane protein fhac: a member of the omp85/tpsb transporter family"/>
    <property type="match status" value="1"/>
</dbReference>
<protein>
    <recommendedName>
        <fullName evidence="3">Bacterial surface antigen (D15) domain-containing protein</fullName>
    </recommendedName>
</protein>
<evidence type="ECO:0000313" key="1">
    <source>
        <dbReference type="EMBL" id="MTI24662.1"/>
    </source>
</evidence>
<sequence length="579" mass="65464">MVRKLFHIAFFFLPVATYCQEQGYTLQFLGTDKTLDIIEEFQPLKQPVADSLEVMVLTNKLLTGLYSKGYLRAKYTGISISNHTFSLGVSTGDQYHWAYLHKGSVPEVLLSKIGYRERFYINKPFKYGELARLFRKIVKQSENTGHPFASISLDSVTVSDNVIQAVLNYTSGPLITYDSLIIKGTDKVKSKWLMSYLELRPGEVFNQSTVNKIPARISKLGFMELTGPVQITFQNSQASIQLRLEPINANRIDGVVGVLPNAQNDGKLLVTGQFDLSLTNLFNSGKQLDVVWQRLKPLSQFLNISYRHPNILASPLNFSTSYELLKEDTTFINRNAFIGFDYQVANSNISFFTKLKTSRLLSTEGLEDVLSLPEVNDFNLNYYGIGYGVNNFNERINRKSGMGAYLEAAVGTKKIRKNVSLPSEIYEGLELNTVQYQFEGLYQYYLPISKLFVFHQKITGGKIINDQLFKNDLFRLGGLRSLRGFNENFFFASDYLVSNMEVQLHFDESSSLFIFYDQSYLYFDLGGNSMSDNPLGIGAGINFSTKAGVVSLVYAVGKSEDQVLSTRLSKFHFGYIAKF</sequence>
<dbReference type="EMBL" id="SMLW01000440">
    <property type="protein sequence ID" value="MTI24662.1"/>
    <property type="molecule type" value="Genomic_DNA"/>
</dbReference>
<accession>A0ABW9RKN8</accession>
<comment type="caution">
    <text evidence="1">The sequence shown here is derived from an EMBL/GenBank/DDBJ whole genome shotgun (WGS) entry which is preliminary data.</text>
</comment>
<name>A0ABW9RKN8_9BACT</name>
<organism evidence="1 2">
    <name type="scientific">Fulvivirga kasyanovii</name>
    <dbReference type="NCBI Taxonomy" id="396812"/>
    <lineage>
        <taxon>Bacteria</taxon>
        <taxon>Pseudomonadati</taxon>
        <taxon>Bacteroidota</taxon>
        <taxon>Cytophagia</taxon>
        <taxon>Cytophagales</taxon>
        <taxon>Fulvivirgaceae</taxon>
        <taxon>Fulvivirga</taxon>
    </lineage>
</organism>
<keyword evidence="2" id="KW-1185">Reference proteome</keyword>
<dbReference type="Proteomes" id="UP000798808">
    <property type="component" value="Unassembled WGS sequence"/>
</dbReference>
<proteinExistence type="predicted"/>
<evidence type="ECO:0000313" key="2">
    <source>
        <dbReference type="Proteomes" id="UP000798808"/>
    </source>
</evidence>